<keyword evidence="3" id="KW-1185">Reference proteome</keyword>
<evidence type="ECO:0000313" key="3">
    <source>
        <dbReference type="Proteomes" id="UP000717364"/>
    </source>
</evidence>
<name>A0A947DIP5_9CYAN</name>
<protein>
    <submittedName>
        <fullName evidence="2">NACHT domain-containing NTPase</fullName>
    </submittedName>
</protein>
<proteinExistence type="predicted"/>
<dbReference type="Gene3D" id="3.40.50.300">
    <property type="entry name" value="P-loop containing nucleotide triphosphate hydrolases"/>
    <property type="match status" value="1"/>
</dbReference>
<organism evidence="2 3">
    <name type="scientific">Leptothoe spongobia TAU-MAC 1115</name>
    <dbReference type="NCBI Taxonomy" id="1967444"/>
    <lineage>
        <taxon>Bacteria</taxon>
        <taxon>Bacillati</taxon>
        <taxon>Cyanobacteriota</taxon>
        <taxon>Cyanophyceae</taxon>
        <taxon>Nodosilineales</taxon>
        <taxon>Cymatolegaceae</taxon>
        <taxon>Leptothoe</taxon>
        <taxon>Leptothoe spongobia</taxon>
    </lineage>
</organism>
<dbReference type="Proteomes" id="UP000717364">
    <property type="component" value="Unassembled WGS sequence"/>
</dbReference>
<dbReference type="Pfam" id="PF22727">
    <property type="entry name" value="NCH2"/>
    <property type="match status" value="1"/>
</dbReference>
<evidence type="ECO:0000313" key="2">
    <source>
        <dbReference type="EMBL" id="MBT9317678.1"/>
    </source>
</evidence>
<dbReference type="PANTHER" id="PTHR46844:SF1">
    <property type="entry name" value="SLR5058 PROTEIN"/>
    <property type="match status" value="1"/>
</dbReference>
<dbReference type="EMBL" id="JADOES010000054">
    <property type="protein sequence ID" value="MBT9317678.1"/>
    <property type="molecule type" value="Genomic_DNA"/>
</dbReference>
<dbReference type="InterPro" id="IPR054501">
    <property type="entry name" value="NCH2"/>
</dbReference>
<evidence type="ECO:0000259" key="1">
    <source>
        <dbReference type="PROSITE" id="PS50837"/>
    </source>
</evidence>
<dbReference type="RefSeq" id="WP_215610743.1">
    <property type="nucleotide sequence ID" value="NZ_JADOES010000054.1"/>
</dbReference>
<dbReference type="InterPro" id="IPR027417">
    <property type="entry name" value="P-loop_NTPase"/>
</dbReference>
<accession>A0A947DIP5</accession>
<sequence>MVISEDLDAILNRIAAGNHTAADLQRLRREITASNDQTIVQIGKYAVNIAEGNDIHVGDSFSITFGDRIYQGASAEAIRDIIRTVLEEIQSTPQHPTSELKPLEKLVSEVRAHLTNIEQQRHGTMLLWRVNEPVPVDEIYVDVEILERPTKEFSSDKDGLLQTFQPEDRASFYTMGLGKPSRRLAGIKAVKQSFERNLNLMVLGLPGSGKTTFLQHLLMQCLGGKVPFLADRLPILMRLRDYDFSAPSGATSTESSSNRSTLMHHIRGCLDNCSDAEFDALFQDSRLWILLDGLDEVPKTDSKSVIRQIEQLVNRCGQNRVVVSCRTQATEHRFRQFLEVQIADFNENQVKQFSNRWFTAIASADQKPQAVQQANRFIQQLDRPENQQIRDLAVTPILLNLTCAVFRDRNGRFYSKRSDLYREGLRLLLQDWDAARSIDRQPAQYSLNIPQKENLLSHVALQKFQQSQYVLFDEDELTDSIADYLGQLPNASADLATLQADSTIIRQSIAESHGLFIQRAASIYSFSHLTFQEYFTAREIVASAKRNGAFDFNSLVQHVTEKRWYEVFLLTANMLPNADELVRLIKQQIDQQFMSNTALQEFLGLVEQLATGIEAPYHPTAIRALYFDFLRDQYLARALDESLSLVKDKANSDQVDFRLAFEYVQDIARGLKSYLSKAQDLAISRVLDQNLAIAITLARDVELAQFMRVAQTNSELQNDLQLLRDSLSDPRDWKTFEQWWSDYGKTWIEQLKTTMAAYKNFDREVQLTEDQTAQFQQYYDANKLLMDCIASSTVSNAVKQEIQNASLRPIVKPTKIF</sequence>
<dbReference type="Pfam" id="PF05729">
    <property type="entry name" value="NACHT"/>
    <property type="match status" value="1"/>
</dbReference>
<gene>
    <name evidence="2" type="ORF">IXB50_19845</name>
</gene>
<dbReference type="PANTHER" id="PTHR46844">
    <property type="entry name" value="SLR5058 PROTEIN"/>
    <property type="match status" value="1"/>
</dbReference>
<comment type="caution">
    <text evidence="2">The sequence shown here is derived from an EMBL/GenBank/DDBJ whole genome shotgun (WGS) entry which is preliminary data.</text>
</comment>
<reference evidence="2" key="2">
    <citation type="journal article" date="2021" name="Mar. Drugs">
        <title>Genome Reduction and Secondary Metabolism of the Marine Sponge-Associated Cyanobacterium Leptothoe.</title>
        <authorList>
            <person name="Konstantinou D."/>
            <person name="Popin R.V."/>
            <person name="Fewer D.P."/>
            <person name="Sivonen K."/>
            <person name="Gkelis S."/>
        </authorList>
    </citation>
    <scope>NUCLEOTIDE SEQUENCE</scope>
    <source>
        <strain evidence="2">TAU-MAC 1115</strain>
    </source>
</reference>
<feature type="domain" description="NACHT" evidence="1">
    <location>
        <begin position="198"/>
        <end position="329"/>
    </location>
</feature>
<dbReference type="Pfam" id="PF19954">
    <property type="entry name" value="EAD10"/>
    <property type="match status" value="1"/>
</dbReference>
<reference evidence="2" key="1">
    <citation type="submission" date="2020-11" db="EMBL/GenBank/DDBJ databases">
        <authorList>
            <person name="Konstantinou D."/>
            <person name="Gkelis S."/>
            <person name="Popin R."/>
            <person name="Fewer D."/>
            <person name="Sivonen K."/>
        </authorList>
    </citation>
    <scope>NUCLEOTIDE SEQUENCE</scope>
    <source>
        <strain evidence="2">TAU-MAC 1115</strain>
    </source>
</reference>
<dbReference type="InterPro" id="IPR007111">
    <property type="entry name" value="NACHT_NTPase"/>
</dbReference>
<dbReference type="InterPro" id="IPR045429">
    <property type="entry name" value="EAD10"/>
</dbReference>
<dbReference type="SUPFAM" id="SSF52540">
    <property type="entry name" value="P-loop containing nucleoside triphosphate hydrolases"/>
    <property type="match status" value="1"/>
</dbReference>
<dbReference type="AlphaFoldDB" id="A0A947DIP5"/>
<dbReference type="PROSITE" id="PS50837">
    <property type="entry name" value="NACHT"/>
    <property type="match status" value="1"/>
</dbReference>